<keyword evidence="8 9" id="KW-0472">Membrane</keyword>
<keyword evidence="7 9" id="KW-1133">Transmembrane helix</keyword>
<evidence type="ECO:0000256" key="1">
    <source>
        <dbReference type="ARBA" id="ARBA00004651"/>
    </source>
</evidence>
<feature type="transmembrane region" description="Helical" evidence="9">
    <location>
        <begin position="222"/>
        <end position="241"/>
    </location>
</feature>
<dbReference type="GO" id="GO:0005886">
    <property type="term" value="C:plasma membrane"/>
    <property type="evidence" value="ECO:0007669"/>
    <property type="project" value="UniProtKB-SubCell"/>
</dbReference>
<dbReference type="RefSeq" id="WP_065602014.1">
    <property type="nucleotide sequence ID" value="NZ_CAMLAF010000028.1"/>
</dbReference>
<evidence type="ECO:0000256" key="7">
    <source>
        <dbReference type="ARBA" id="ARBA00022989"/>
    </source>
</evidence>
<evidence type="ECO:0000256" key="5">
    <source>
        <dbReference type="ARBA" id="ARBA00022597"/>
    </source>
</evidence>
<evidence type="ECO:0000256" key="6">
    <source>
        <dbReference type="ARBA" id="ARBA00022692"/>
    </source>
</evidence>
<feature type="transmembrane region" description="Helical" evidence="9">
    <location>
        <begin position="105"/>
        <end position="127"/>
    </location>
</feature>
<dbReference type="PANTHER" id="PTHR23535:SF2">
    <property type="entry name" value="SUGAR EFFLUX TRANSPORTER A-RELATED"/>
    <property type="match status" value="1"/>
</dbReference>
<feature type="transmembrane region" description="Helical" evidence="9">
    <location>
        <begin position="51"/>
        <end position="69"/>
    </location>
</feature>
<dbReference type="GO" id="GO:0036448">
    <property type="term" value="P:cellular response to glucose-phosphate stress"/>
    <property type="evidence" value="ECO:0007669"/>
    <property type="project" value="TreeGrafter"/>
</dbReference>
<evidence type="ECO:0000313" key="13">
    <source>
        <dbReference type="Proteomes" id="UP000194800"/>
    </source>
</evidence>
<dbReference type="Proteomes" id="UP000194977">
    <property type="component" value="Unassembled WGS sequence"/>
</dbReference>
<keyword evidence="5" id="KW-0762">Sugar transport</keyword>
<dbReference type="EMBL" id="NARP01000010">
    <property type="protein sequence ID" value="OTQ00218.1"/>
    <property type="molecule type" value="Genomic_DNA"/>
</dbReference>
<evidence type="ECO:0000259" key="10">
    <source>
        <dbReference type="PROSITE" id="PS50850"/>
    </source>
</evidence>
<dbReference type="EMBL" id="NART01000085">
    <property type="protein sequence ID" value="OTQ08437.1"/>
    <property type="molecule type" value="Genomic_DNA"/>
</dbReference>
<feature type="transmembrane region" description="Helical" evidence="9">
    <location>
        <begin position="12"/>
        <end position="31"/>
    </location>
</feature>
<dbReference type="OrthoDB" id="7337792at2"/>
<dbReference type="InterPro" id="IPR020846">
    <property type="entry name" value="MFS_dom"/>
</dbReference>
<feature type="transmembrane region" description="Helical" evidence="9">
    <location>
        <begin position="312"/>
        <end position="334"/>
    </location>
</feature>
<evidence type="ECO:0000256" key="9">
    <source>
        <dbReference type="SAM" id="Phobius"/>
    </source>
</evidence>
<comment type="subcellular location">
    <subcellularLocation>
        <location evidence="1">Cell membrane</location>
        <topology evidence="1">Multi-pass membrane protein</topology>
    </subcellularLocation>
</comment>
<dbReference type="InterPro" id="IPR011701">
    <property type="entry name" value="MFS"/>
</dbReference>
<dbReference type="FunFam" id="1.20.1250.20:FF:000125">
    <property type="entry name" value="Sugar efflux transporter SetB"/>
    <property type="match status" value="1"/>
</dbReference>
<feature type="domain" description="Major facilitator superfamily (MFS) profile" evidence="10">
    <location>
        <begin position="10"/>
        <end position="399"/>
    </location>
</feature>
<dbReference type="PANTHER" id="PTHR23535">
    <property type="entry name" value="SUGAR EFFLUX TRANSPORTER A-RELATED"/>
    <property type="match status" value="1"/>
</dbReference>
<evidence type="ECO:0000313" key="11">
    <source>
        <dbReference type="EMBL" id="OTQ00218.1"/>
    </source>
</evidence>
<comment type="similarity">
    <text evidence="2">Belongs to the major facilitator superfamily. Set transporter family.</text>
</comment>
<gene>
    <name evidence="12" type="ORF">B6C91_12365</name>
    <name evidence="11" type="ORF">B6D08_04780</name>
</gene>
<feature type="transmembrane region" description="Helical" evidence="9">
    <location>
        <begin position="139"/>
        <end position="156"/>
    </location>
</feature>
<protein>
    <submittedName>
        <fullName evidence="11">MFS transporter</fullName>
    </submittedName>
</protein>
<keyword evidence="4" id="KW-1003">Cell membrane</keyword>
<evidence type="ECO:0000256" key="3">
    <source>
        <dbReference type="ARBA" id="ARBA00022448"/>
    </source>
</evidence>
<dbReference type="GO" id="GO:1904659">
    <property type="term" value="P:D-glucose transmembrane transport"/>
    <property type="evidence" value="ECO:0007669"/>
    <property type="project" value="TreeGrafter"/>
</dbReference>
<keyword evidence="3" id="KW-0813">Transport</keyword>
<keyword evidence="6 9" id="KW-0812">Transmembrane</keyword>
<keyword evidence="13" id="KW-1185">Reference proteome</keyword>
<feature type="transmembrane region" description="Helical" evidence="9">
    <location>
        <begin position="162"/>
        <end position="192"/>
    </location>
</feature>
<evidence type="ECO:0000256" key="4">
    <source>
        <dbReference type="ARBA" id="ARBA00022475"/>
    </source>
</evidence>
<dbReference type="InterPro" id="IPR036259">
    <property type="entry name" value="MFS_trans_sf"/>
</dbReference>
<feature type="transmembrane region" description="Helical" evidence="9">
    <location>
        <begin position="287"/>
        <end position="306"/>
    </location>
</feature>
<proteinExistence type="inferred from homology"/>
<feature type="transmembrane region" description="Helical" evidence="9">
    <location>
        <begin position="375"/>
        <end position="394"/>
    </location>
</feature>
<feature type="transmembrane region" description="Helical" evidence="9">
    <location>
        <begin position="343"/>
        <end position="363"/>
    </location>
</feature>
<evidence type="ECO:0000256" key="2">
    <source>
        <dbReference type="ARBA" id="ARBA00006523"/>
    </source>
</evidence>
<evidence type="ECO:0000256" key="8">
    <source>
        <dbReference type="ARBA" id="ARBA00023136"/>
    </source>
</evidence>
<sequence>MSKASSFRQKQSIVFLAFLITTFIIGIAGALQSPTLSRFLTFEVNVNSHLVGLFFSINALASIVGSFLLAKYSDKKGDRRYIVIFCCLMGVANSVTFAFTRHYFILITLGVLFAALSSAAMPQVFALAREYAVKSGRNVVAFNSIIRAQLSLAWVFGPPISFGLALSFGFTVMYLTAMSMFIIAMFFVAIFLPSVEKNPTSQLSSAADLQAANIPLWKNRNIVCLLLSTVFMWTANMMYIIDMPLYVDLVLHLPDSLPGVLMGLAAGIEIPVMLIAGFLVPSLGKRNLFFIAIICGLIFYIGMIFFTSKFALLVLQLFNALFIGIVANIGIIYFQDLLPTRMGVASTLFNNGIVFSVILAGVLQGFVSDAYGHEAIYWIALVMVAVSLLFCALVKDGKKASQ</sequence>
<name>A0A242NIT5_9GAMM</name>
<dbReference type="SUPFAM" id="SSF103473">
    <property type="entry name" value="MFS general substrate transporter"/>
    <property type="match status" value="1"/>
</dbReference>
<dbReference type="Gene3D" id="1.20.1250.20">
    <property type="entry name" value="MFS general substrate transporter like domains"/>
    <property type="match status" value="2"/>
</dbReference>
<reference evidence="13 14" key="1">
    <citation type="submission" date="2017-03" db="EMBL/GenBank/DDBJ databases">
        <title>Comparative genomics of honeybee gut symbionts reveal geographically distinct and subgroup specific antibiotic resistance.</title>
        <authorList>
            <person name="Ludvigsen J."/>
            <person name="Porcellato D."/>
            <person name="Labee-Lund T.M."/>
            <person name="Amdam G.V."/>
            <person name="Rudi K."/>
        </authorList>
    </citation>
    <scope>NUCLEOTIDE SEQUENCE [LARGE SCALE GENOMIC DNA]</scope>
    <source>
        <strain evidence="11 14">A-7-12</strain>
        <strain evidence="12 13">A-9-12</strain>
    </source>
</reference>
<dbReference type="CDD" id="cd17471">
    <property type="entry name" value="MFS_Set"/>
    <property type="match status" value="1"/>
</dbReference>
<dbReference type="GO" id="GO:0015767">
    <property type="term" value="P:lactose transport"/>
    <property type="evidence" value="ECO:0007669"/>
    <property type="project" value="TreeGrafter"/>
</dbReference>
<comment type="caution">
    <text evidence="11">The sequence shown here is derived from an EMBL/GenBank/DDBJ whole genome shotgun (WGS) entry which is preliminary data.</text>
</comment>
<feature type="transmembrane region" description="Helical" evidence="9">
    <location>
        <begin position="81"/>
        <end position="99"/>
    </location>
</feature>
<organism evidence="11 14">
    <name type="scientific">Gilliamella apicola</name>
    <dbReference type="NCBI Taxonomy" id="1196095"/>
    <lineage>
        <taxon>Bacteria</taxon>
        <taxon>Pseudomonadati</taxon>
        <taxon>Pseudomonadota</taxon>
        <taxon>Gammaproteobacteria</taxon>
        <taxon>Orbales</taxon>
        <taxon>Orbaceae</taxon>
        <taxon>Gilliamella</taxon>
    </lineage>
</organism>
<dbReference type="GO" id="GO:0005351">
    <property type="term" value="F:carbohydrate:proton symporter activity"/>
    <property type="evidence" value="ECO:0007669"/>
    <property type="project" value="TreeGrafter"/>
</dbReference>
<evidence type="ECO:0000313" key="14">
    <source>
        <dbReference type="Proteomes" id="UP000194977"/>
    </source>
</evidence>
<dbReference type="AlphaFoldDB" id="A0A242NIT5"/>
<dbReference type="Proteomes" id="UP000194800">
    <property type="component" value="Unassembled WGS sequence"/>
</dbReference>
<evidence type="ECO:0000313" key="12">
    <source>
        <dbReference type="EMBL" id="OTQ08437.1"/>
    </source>
</evidence>
<feature type="transmembrane region" description="Helical" evidence="9">
    <location>
        <begin position="261"/>
        <end position="280"/>
    </location>
</feature>
<dbReference type="PROSITE" id="PS50850">
    <property type="entry name" value="MFS"/>
    <property type="match status" value="1"/>
</dbReference>
<dbReference type="Pfam" id="PF07690">
    <property type="entry name" value="MFS_1"/>
    <property type="match status" value="1"/>
</dbReference>
<accession>A0A242NIT5</accession>